<name>A0A6P8HD56_ACTTE</name>
<evidence type="ECO:0000256" key="5">
    <source>
        <dbReference type="SAM" id="MobiDB-lite"/>
    </source>
</evidence>
<dbReference type="InParanoid" id="A0A6P8HD56"/>
<evidence type="ECO:0000313" key="8">
    <source>
        <dbReference type="Proteomes" id="UP000515163"/>
    </source>
</evidence>
<keyword evidence="4" id="KW-0393">Immunoglobulin domain</keyword>
<evidence type="ECO:0000313" key="9">
    <source>
        <dbReference type="RefSeq" id="XP_031553591.1"/>
    </source>
</evidence>
<evidence type="ECO:0000256" key="3">
    <source>
        <dbReference type="ARBA" id="ARBA00023157"/>
    </source>
</evidence>
<feature type="domain" description="Ig-like" evidence="7">
    <location>
        <begin position="12"/>
        <end position="113"/>
    </location>
</feature>
<dbReference type="InterPro" id="IPR003598">
    <property type="entry name" value="Ig_sub2"/>
</dbReference>
<dbReference type="InterPro" id="IPR036179">
    <property type="entry name" value="Ig-like_dom_sf"/>
</dbReference>
<dbReference type="GeneID" id="116290647"/>
<evidence type="ECO:0000256" key="2">
    <source>
        <dbReference type="ARBA" id="ARBA00022737"/>
    </source>
</evidence>
<dbReference type="AlphaFoldDB" id="A0A6P8HD56"/>
<dbReference type="KEGG" id="aten:116290647"/>
<dbReference type="GO" id="GO:0043005">
    <property type="term" value="C:neuron projection"/>
    <property type="evidence" value="ECO:0007669"/>
    <property type="project" value="TreeGrafter"/>
</dbReference>
<evidence type="ECO:0000256" key="4">
    <source>
        <dbReference type="ARBA" id="ARBA00023319"/>
    </source>
</evidence>
<feature type="compositionally biased region" description="Basic residues" evidence="5">
    <location>
        <begin position="152"/>
        <end position="184"/>
    </location>
</feature>
<keyword evidence="8" id="KW-1185">Reference proteome</keyword>
<accession>A0A6P8HD56</accession>
<dbReference type="SUPFAM" id="SSF48726">
    <property type="entry name" value="Immunoglobulin"/>
    <property type="match status" value="2"/>
</dbReference>
<keyword evidence="2" id="KW-0677">Repeat</keyword>
<dbReference type="InterPro" id="IPR051170">
    <property type="entry name" value="Neural/epithelial_adhesion"/>
</dbReference>
<organism evidence="8 9">
    <name type="scientific">Actinia tenebrosa</name>
    <name type="common">Australian red waratah sea anemone</name>
    <dbReference type="NCBI Taxonomy" id="6105"/>
    <lineage>
        <taxon>Eukaryota</taxon>
        <taxon>Metazoa</taxon>
        <taxon>Cnidaria</taxon>
        <taxon>Anthozoa</taxon>
        <taxon>Hexacorallia</taxon>
        <taxon>Actiniaria</taxon>
        <taxon>Actiniidae</taxon>
        <taxon>Actinia</taxon>
    </lineage>
</organism>
<feature type="chain" id="PRO_5027790609" evidence="6">
    <location>
        <begin position="24"/>
        <end position="300"/>
    </location>
</feature>
<sequence length="300" mass="33626">MTTTSFAWLSFPFLLLLLHSVYSEKLQFLKVPKSREFLPVGANLTIDCTTNGTAQTAVYYRRKLKTVRWKKIEAIPGKVIHEGSVYTLLTLTRKNAGQYQCRAWKTTNSTEVRWPDNVGMVIIRGGRNKGKPVNKKPGQKKGKNKKPDQKKNNRKRPGQKRPGSKKPGGKRPGKKGPGLKKRGPQLKAMNNSLTVIEGSLAVLRCTARVPAGGGQPIISWYRSSKLIGCSDKKNSKCSSVKPYLINYNIGSGKRKRSTSYLKIKKTKRARDKGIYVCTARNKHGTSRVTIRLTIKKRRSS</sequence>
<dbReference type="PROSITE" id="PS50835">
    <property type="entry name" value="IG_LIKE"/>
    <property type="match status" value="2"/>
</dbReference>
<dbReference type="Pfam" id="PF13927">
    <property type="entry name" value="Ig_3"/>
    <property type="match status" value="1"/>
</dbReference>
<feature type="region of interest" description="Disordered" evidence="5">
    <location>
        <begin position="122"/>
        <end position="186"/>
    </location>
</feature>
<protein>
    <submittedName>
        <fullName evidence="9">Uncharacterized protein LOC116290647</fullName>
    </submittedName>
</protein>
<dbReference type="Gene3D" id="2.60.40.10">
    <property type="entry name" value="Immunoglobulins"/>
    <property type="match status" value="2"/>
</dbReference>
<keyword evidence="1 6" id="KW-0732">Signal</keyword>
<feature type="compositionally biased region" description="Basic residues" evidence="5">
    <location>
        <begin position="126"/>
        <end position="144"/>
    </location>
</feature>
<dbReference type="OrthoDB" id="6001870at2759"/>
<evidence type="ECO:0000259" key="7">
    <source>
        <dbReference type="PROSITE" id="PS50835"/>
    </source>
</evidence>
<feature type="domain" description="Ig-like" evidence="7">
    <location>
        <begin position="184"/>
        <end position="293"/>
    </location>
</feature>
<dbReference type="SMART" id="SM00408">
    <property type="entry name" value="IGc2"/>
    <property type="match status" value="1"/>
</dbReference>
<dbReference type="RefSeq" id="XP_031553591.1">
    <property type="nucleotide sequence ID" value="XM_031697731.1"/>
</dbReference>
<dbReference type="InterPro" id="IPR003599">
    <property type="entry name" value="Ig_sub"/>
</dbReference>
<reference evidence="9" key="1">
    <citation type="submission" date="2025-08" db="UniProtKB">
        <authorList>
            <consortium name="RefSeq"/>
        </authorList>
    </citation>
    <scope>IDENTIFICATION</scope>
</reference>
<dbReference type="PANTHER" id="PTHR12231:SF253">
    <property type="entry name" value="DPR-INTERACTING PROTEIN ETA, ISOFORM B-RELATED"/>
    <property type="match status" value="1"/>
</dbReference>
<evidence type="ECO:0000256" key="1">
    <source>
        <dbReference type="ARBA" id="ARBA00022729"/>
    </source>
</evidence>
<gene>
    <name evidence="9" type="primary">LOC116290647</name>
</gene>
<dbReference type="SMART" id="SM00409">
    <property type="entry name" value="IG"/>
    <property type="match status" value="2"/>
</dbReference>
<dbReference type="Proteomes" id="UP000515163">
    <property type="component" value="Unplaced"/>
</dbReference>
<keyword evidence="3" id="KW-1015">Disulfide bond</keyword>
<dbReference type="InterPro" id="IPR013783">
    <property type="entry name" value="Ig-like_fold"/>
</dbReference>
<evidence type="ECO:0000256" key="6">
    <source>
        <dbReference type="SAM" id="SignalP"/>
    </source>
</evidence>
<feature type="signal peptide" evidence="6">
    <location>
        <begin position="1"/>
        <end position="23"/>
    </location>
</feature>
<dbReference type="InterPro" id="IPR007110">
    <property type="entry name" value="Ig-like_dom"/>
</dbReference>
<dbReference type="PANTHER" id="PTHR12231">
    <property type="entry name" value="CTX-RELATED TYPE I TRANSMEMBRANE PROTEIN"/>
    <property type="match status" value="1"/>
</dbReference>
<proteinExistence type="predicted"/>